<keyword evidence="2" id="KW-1185">Reference proteome</keyword>
<proteinExistence type="predicted"/>
<dbReference type="Proteomes" id="UP001597319">
    <property type="component" value="Unassembled WGS sequence"/>
</dbReference>
<evidence type="ECO:0008006" key="3">
    <source>
        <dbReference type="Google" id="ProtNLM"/>
    </source>
</evidence>
<protein>
    <recommendedName>
        <fullName evidence="3">SIR2-like domain-containing protein</fullName>
    </recommendedName>
</protein>
<evidence type="ECO:0000313" key="1">
    <source>
        <dbReference type="EMBL" id="MFD2565480.1"/>
    </source>
</evidence>
<name>A0ABW5LLB9_9FLAO</name>
<reference evidence="2" key="1">
    <citation type="journal article" date="2019" name="Int. J. Syst. Evol. Microbiol.">
        <title>The Global Catalogue of Microorganisms (GCM) 10K type strain sequencing project: providing services to taxonomists for standard genome sequencing and annotation.</title>
        <authorList>
            <consortium name="The Broad Institute Genomics Platform"/>
            <consortium name="The Broad Institute Genome Sequencing Center for Infectious Disease"/>
            <person name="Wu L."/>
            <person name="Ma J."/>
        </authorList>
    </citation>
    <scope>NUCLEOTIDE SEQUENCE [LARGE SCALE GENOMIC DNA]</scope>
    <source>
        <strain evidence="2">KCTC 52274</strain>
    </source>
</reference>
<sequence length="436" mass="50817">MMDEDKKRTVILFGAGAVIDFGGPTTWELTESIKDYGFYCKDNETRITKFIYEVLSKEGYDETEINFETIINIIEDFIIYYSYADRKKTNSFSKVFLDSKFENELLNFSIRGGEEKHGYTIDIPKVSQDFIKNSYSNESPKQFFFQHLLLNLLTDISNRISKYTYHTKGHSLVVTDEKKELNENFQNWMKQISKNSILRMYTLNYDRVFKILSERVGIKVFEGFDTGEFVPQENVNIDLKKILSDFDCNVHYSLHGSVFWRIKTRENGFEIDPQVILKPDPGLPINSTDLPMLEMEKGKNILMSNIVTGYHKTQKSFLSPFRQMQSTFDRDCMLTNEMYIIGYSFGDAHINTSIKNAVVHNEKLVLNFVDPSLSNVIDIDSNKNNMERILIDILKKESLAMVKSQKIIRDDYHEYFNGKIKINIVGMKDFLKAQLM</sequence>
<dbReference type="RefSeq" id="WP_378295291.1">
    <property type="nucleotide sequence ID" value="NZ_JBHULE010000035.1"/>
</dbReference>
<organism evidence="1 2">
    <name type="scientific">Aquimarina rubra</name>
    <dbReference type="NCBI Taxonomy" id="1920033"/>
    <lineage>
        <taxon>Bacteria</taxon>
        <taxon>Pseudomonadati</taxon>
        <taxon>Bacteroidota</taxon>
        <taxon>Flavobacteriia</taxon>
        <taxon>Flavobacteriales</taxon>
        <taxon>Flavobacteriaceae</taxon>
        <taxon>Aquimarina</taxon>
    </lineage>
</organism>
<comment type="caution">
    <text evidence="1">The sequence shown here is derived from an EMBL/GenBank/DDBJ whole genome shotgun (WGS) entry which is preliminary data.</text>
</comment>
<gene>
    <name evidence="1" type="ORF">ACFSR1_22565</name>
</gene>
<accession>A0ABW5LLB9</accession>
<evidence type="ECO:0000313" key="2">
    <source>
        <dbReference type="Proteomes" id="UP001597319"/>
    </source>
</evidence>
<dbReference type="EMBL" id="JBHULE010000035">
    <property type="protein sequence ID" value="MFD2565480.1"/>
    <property type="molecule type" value="Genomic_DNA"/>
</dbReference>